<name>A0A3S9T2N0_9FIRM</name>
<dbReference type="Gene3D" id="2.60.410.10">
    <property type="entry name" value="D-Ala-D-Ala carboxypeptidase, C-terminal domain"/>
    <property type="match status" value="1"/>
</dbReference>
<keyword evidence="6" id="KW-0645">Protease</keyword>
<dbReference type="InterPro" id="IPR037167">
    <property type="entry name" value="Peptidase_S11_C_sf"/>
</dbReference>
<keyword evidence="5 17" id="KW-0121">Carboxypeptidase</keyword>
<comment type="catalytic activity">
    <reaction evidence="12">
        <text>Preferential cleavage: (Ac)2-L-Lys-D-Ala-|-D-Ala. Also transpeptidation of peptidyl-alanyl moieties that are N-acyl substituents of D-alanine.</text>
        <dbReference type="EC" id="3.4.16.4"/>
    </reaction>
</comment>
<dbReference type="OrthoDB" id="9791132at2"/>
<dbReference type="InterPro" id="IPR015956">
    <property type="entry name" value="Peniciliin-bd_prot_C_sf"/>
</dbReference>
<evidence type="ECO:0000256" key="14">
    <source>
        <dbReference type="PIRSR" id="PIRSR618044-2"/>
    </source>
</evidence>
<evidence type="ECO:0000256" key="9">
    <source>
        <dbReference type="ARBA" id="ARBA00022960"/>
    </source>
</evidence>
<comment type="function">
    <text evidence="1">Removes C-terminal D-alanyl residues from sugar-peptide cell wall precursors.</text>
</comment>
<dbReference type="Pfam" id="PF00768">
    <property type="entry name" value="Peptidase_S11"/>
    <property type="match status" value="1"/>
</dbReference>
<dbReference type="PRINTS" id="PR00725">
    <property type="entry name" value="DADACBPTASE1"/>
</dbReference>
<comment type="pathway">
    <text evidence="2">Cell wall biogenesis; peptidoglycan biosynthesis.</text>
</comment>
<dbReference type="SMART" id="SM00936">
    <property type="entry name" value="PBP5_C"/>
    <property type="match status" value="1"/>
</dbReference>
<evidence type="ECO:0000256" key="15">
    <source>
        <dbReference type="RuleBase" id="RU004016"/>
    </source>
</evidence>
<keyword evidence="18" id="KW-1185">Reference proteome</keyword>
<keyword evidence="7" id="KW-0732">Signal</keyword>
<dbReference type="SUPFAM" id="SSF69189">
    <property type="entry name" value="Penicillin-binding protein associated domain"/>
    <property type="match status" value="1"/>
</dbReference>
<feature type="active site" description="Proton acceptor" evidence="13">
    <location>
        <position position="54"/>
    </location>
</feature>
<protein>
    <recommendedName>
        <fullName evidence="4">serine-type D-Ala-D-Ala carboxypeptidase</fullName>
        <ecNumber evidence="4">3.4.16.4</ecNumber>
    </recommendedName>
</protein>
<evidence type="ECO:0000256" key="2">
    <source>
        <dbReference type="ARBA" id="ARBA00004752"/>
    </source>
</evidence>
<dbReference type="GO" id="GO:0009252">
    <property type="term" value="P:peptidoglycan biosynthetic process"/>
    <property type="evidence" value="ECO:0007669"/>
    <property type="project" value="UniProtKB-UniPathway"/>
</dbReference>
<dbReference type="EC" id="3.4.16.4" evidence="4"/>
<evidence type="ECO:0000256" key="6">
    <source>
        <dbReference type="ARBA" id="ARBA00022670"/>
    </source>
</evidence>
<gene>
    <name evidence="17" type="ORF">BBF96_02330</name>
</gene>
<dbReference type="UniPathway" id="UPA00219"/>
<evidence type="ECO:0000313" key="17">
    <source>
        <dbReference type="EMBL" id="AZR74796.1"/>
    </source>
</evidence>
<dbReference type="GO" id="GO:0071555">
    <property type="term" value="P:cell wall organization"/>
    <property type="evidence" value="ECO:0007669"/>
    <property type="project" value="UniProtKB-KW"/>
</dbReference>
<dbReference type="KEGG" id="aft:BBF96_02330"/>
<evidence type="ECO:0000259" key="16">
    <source>
        <dbReference type="SMART" id="SM00936"/>
    </source>
</evidence>
<evidence type="ECO:0000256" key="13">
    <source>
        <dbReference type="PIRSR" id="PIRSR618044-1"/>
    </source>
</evidence>
<feature type="active site" description="Acyl-ester intermediate" evidence="13">
    <location>
        <position position="51"/>
    </location>
</feature>
<dbReference type="Proteomes" id="UP000267250">
    <property type="component" value="Chromosome"/>
</dbReference>
<feature type="binding site" evidence="14">
    <location>
        <position position="213"/>
    </location>
    <ligand>
        <name>substrate</name>
    </ligand>
</feature>
<evidence type="ECO:0000256" key="11">
    <source>
        <dbReference type="ARBA" id="ARBA00023316"/>
    </source>
</evidence>
<proteinExistence type="inferred from homology"/>
<accession>A0A3S9T2N0</accession>
<dbReference type="GO" id="GO:0009002">
    <property type="term" value="F:serine-type D-Ala-D-Ala carboxypeptidase activity"/>
    <property type="evidence" value="ECO:0007669"/>
    <property type="project" value="UniProtKB-EC"/>
</dbReference>
<dbReference type="InterPro" id="IPR012907">
    <property type="entry name" value="Peptidase_S11_C"/>
</dbReference>
<dbReference type="PANTHER" id="PTHR21581">
    <property type="entry name" value="D-ALANYL-D-ALANINE CARBOXYPEPTIDASE"/>
    <property type="match status" value="1"/>
</dbReference>
<dbReference type="InterPro" id="IPR012338">
    <property type="entry name" value="Beta-lactam/transpept-like"/>
</dbReference>
<dbReference type="SUPFAM" id="SSF56601">
    <property type="entry name" value="beta-lactamase/transpeptidase-like"/>
    <property type="match status" value="1"/>
</dbReference>
<feature type="active site" evidence="13">
    <location>
        <position position="106"/>
    </location>
</feature>
<feature type="domain" description="Peptidase S11 D-Ala-D-Ala carboxypeptidase A C-terminal" evidence="16">
    <location>
        <begin position="260"/>
        <end position="350"/>
    </location>
</feature>
<evidence type="ECO:0000256" key="7">
    <source>
        <dbReference type="ARBA" id="ARBA00022729"/>
    </source>
</evidence>
<keyword evidence="8" id="KW-0378">Hydrolase</keyword>
<keyword evidence="9" id="KW-0133">Cell shape</keyword>
<evidence type="ECO:0000256" key="12">
    <source>
        <dbReference type="ARBA" id="ARBA00034000"/>
    </source>
</evidence>
<dbReference type="Gene3D" id="3.40.710.10">
    <property type="entry name" value="DD-peptidase/beta-lactamase superfamily"/>
    <property type="match status" value="1"/>
</dbReference>
<evidence type="ECO:0000256" key="8">
    <source>
        <dbReference type="ARBA" id="ARBA00022801"/>
    </source>
</evidence>
<evidence type="ECO:0000256" key="3">
    <source>
        <dbReference type="ARBA" id="ARBA00007164"/>
    </source>
</evidence>
<keyword evidence="11" id="KW-0961">Cell wall biogenesis/degradation</keyword>
<dbReference type="InterPro" id="IPR018044">
    <property type="entry name" value="Peptidase_S11"/>
</dbReference>
<dbReference type="GO" id="GO:0008360">
    <property type="term" value="P:regulation of cell shape"/>
    <property type="evidence" value="ECO:0007669"/>
    <property type="project" value="UniProtKB-KW"/>
</dbReference>
<dbReference type="InterPro" id="IPR001967">
    <property type="entry name" value="Peptidase_S11_N"/>
</dbReference>
<dbReference type="Pfam" id="PF07943">
    <property type="entry name" value="PBP5_C"/>
    <property type="match status" value="1"/>
</dbReference>
<sequence length="369" mass="41133">MTFLLSLLLAIYPEVTEASLYVTADAAIVIDAETGKVLYGKNIHKRRPPASTTKIMTTILAIELGQLEDRVKASPRAASTGGSSIWLEAGEVLTLEELLYGVMLSSGNDASVAVAEHIAGSVEEFAVLMNQKAKEVGALNTTFQNPHGLPDNQHLTTAYDLAMIMRYAMQNEIFRKLTATKYKTISWPVHRWDRGLRNHNKLLWMYPDCDGGKTGYTRAAGRCLVSTAKRNGRRVIAVVLHADQLWQDSIKLLDYGLDNFSNVTLFKKGELLYTVEIPESREKVLKMVAPRDFVVTVPKGQDFKVTTTISVKENLQLPILAGQKVGSVEIHINGEKVGQRDLIALEEVTEMSLVQRFWRWISLIIKTFA</sequence>
<evidence type="ECO:0000256" key="5">
    <source>
        <dbReference type="ARBA" id="ARBA00022645"/>
    </source>
</evidence>
<evidence type="ECO:0000256" key="10">
    <source>
        <dbReference type="ARBA" id="ARBA00022984"/>
    </source>
</evidence>
<dbReference type="EMBL" id="CP016379">
    <property type="protein sequence ID" value="AZR74796.1"/>
    <property type="molecule type" value="Genomic_DNA"/>
</dbReference>
<dbReference type="PANTHER" id="PTHR21581:SF33">
    <property type="entry name" value="D-ALANYL-D-ALANINE CARBOXYPEPTIDASE DACB"/>
    <property type="match status" value="1"/>
</dbReference>
<evidence type="ECO:0000256" key="1">
    <source>
        <dbReference type="ARBA" id="ARBA00003217"/>
    </source>
</evidence>
<comment type="similarity">
    <text evidence="3 15">Belongs to the peptidase S11 family.</text>
</comment>
<keyword evidence="10" id="KW-0573">Peptidoglycan synthesis</keyword>
<organism evidence="17 18">
    <name type="scientific">Anoxybacter fermentans</name>
    <dbReference type="NCBI Taxonomy" id="1323375"/>
    <lineage>
        <taxon>Bacteria</taxon>
        <taxon>Bacillati</taxon>
        <taxon>Bacillota</taxon>
        <taxon>Clostridia</taxon>
        <taxon>Halanaerobiales</taxon>
        <taxon>Anoxybacter</taxon>
    </lineage>
</organism>
<dbReference type="AlphaFoldDB" id="A0A3S9T2N0"/>
<reference evidence="17 18" key="1">
    <citation type="submission" date="2016-07" db="EMBL/GenBank/DDBJ databases">
        <title>Genome and transcriptome analysis of iron-reducing fermentative bacteria Anoxybacter fermentans.</title>
        <authorList>
            <person name="Zeng X."/>
            <person name="Shao Z."/>
        </authorList>
    </citation>
    <scope>NUCLEOTIDE SEQUENCE [LARGE SCALE GENOMIC DNA]</scope>
    <source>
        <strain evidence="17 18">DY22613</strain>
    </source>
</reference>
<evidence type="ECO:0000313" key="18">
    <source>
        <dbReference type="Proteomes" id="UP000267250"/>
    </source>
</evidence>
<evidence type="ECO:0000256" key="4">
    <source>
        <dbReference type="ARBA" id="ARBA00012448"/>
    </source>
</evidence>
<dbReference type="GO" id="GO:0006508">
    <property type="term" value="P:proteolysis"/>
    <property type="evidence" value="ECO:0007669"/>
    <property type="project" value="UniProtKB-KW"/>
</dbReference>